<dbReference type="Pfam" id="PF02585">
    <property type="entry name" value="PIG-L"/>
    <property type="match status" value="1"/>
</dbReference>
<accession>A0A542Z9A3</accession>
<dbReference type="Gene3D" id="3.40.50.10320">
    <property type="entry name" value="LmbE-like"/>
    <property type="match status" value="1"/>
</dbReference>
<keyword evidence="1" id="KW-0862">Zinc</keyword>
<dbReference type="InterPro" id="IPR003737">
    <property type="entry name" value="GlcNAc_PI_deacetylase-related"/>
</dbReference>
<gene>
    <name evidence="2" type="ORF">FB474_3680</name>
</gene>
<dbReference type="AlphaFoldDB" id="A0A542Z9A3"/>
<evidence type="ECO:0000313" key="3">
    <source>
        <dbReference type="Proteomes" id="UP000319514"/>
    </source>
</evidence>
<dbReference type="PANTHER" id="PTHR12993">
    <property type="entry name" value="N-ACETYLGLUCOSAMINYL-PHOSPHATIDYLINOSITOL DE-N-ACETYLASE-RELATED"/>
    <property type="match status" value="1"/>
</dbReference>
<dbReference type="EMBL" id="VFOQ01000002">
    <property type="protein sequence ID" value="TQL56914.1"/>
    <property type="molecule type" value="Genomic_DNA"/>
</dbReference>
<proteinExistence type="predicted"/>
<dbReference type="GO" id="GO:0016811">
    <property type="term" value="F:hydrolase activity, acting on carbon-nitrogen (but not peptide) bonds, in linear amides"/>
    <property type="evidence" value="ECO:0007669"/>
    <property type="project" value="TreeGrafter"/>
</dbReference>
<protein>
    <submittedName>
        <fullName evidence="2">LmbE family N-acetylglucosaminyl deacetylase</fullName>
    </submittedName>
</protein>
<dbReference type="RefSeq" id="WP_141790272.1">
    <property type="nucleotide sequence ID" value="NZ_BAAAKX010000015.1"/>
</dbReference>
<comment type="caution">
    <text evidence="2">The sequence shown here is derived from an EMBL/GenBank/DDBJ whole genome shotgun (WGS) entry which is preliminary data.</text>
</comment>
<dbReference type="OrthoDB" id="116799at2"/>
<dbReference type="GO" id="GO:0016137">
    <property type="term" value="P:glycoside metabolic process"/>
    <property type="evidence" value="ECO:0007669"/>
    <property type="project" value="UniProtKB-ARBA"/>
</dbReference>
<evidence type="ECO:0000313" key="2">
    <source>
        <dbReference type="EMBL" id="TQL56914.1"/>
    </source>
</evidence>
<name>A0A542Z9A3_9MICO</name>
<dbReference type="SUPFAM" id="SSF102588">
    <property type="entry name" value="LmbE-like"/>
    <property type="match status" value="1"/>
</dbReference>
<dbReference type="PANTHER" id="PTHR12993:SF11">
    <property type="entry name" value="N-ACETYLGLUCOSAMINYL-PHOSPHATIDYLINOSITOL DE-N-ACETYLASE"/>
    <property type="match status" value="1"/>
</dbReference>
<dbReference type="Proteomes" id="UP000319514">
    <property type="component" value="Unassembled WGS sequence"/>
</dbReference>
<evidence type="ECO:0000256" key="1">
    <source>
        <dbReference type="ARBA" id="ARBA00022833"/>
    </source>
</evidence>
<sequence>MTRVLVVAAHPDDELLGPGGTLARHIQDGDEVQAVVLADGATSRYPTEMVPVLAECAARAAKVLGLTAIHLARLPDQQLDTLPLLEVTRTVEAMVDQVRPDVVYTHFPGDVNNDHAVVARAAWTACRPYVVPRLRRFAVYETPSSTEWAWPLAGGAFTPELFVDVSETIEVKLAALQCYEGELRPYPHPRSPRAVRERAAYWGSKVGRSAAEAFQVLREVSG</sequence>
<organism evidence="2 3">
    <name type="scientific">Oryzihumus leptocrescens</name>
    <dbReference type="NCBI Taxonomy" id="297536"/>
    <lineage>
        <taxon>Bacteria</taxon>
        <taxon>Bacillati</taxon>
        <taxon>Actinomycetota</taxon>
        <taxon>Actinomycetes</taxon>
        <taxon>Micrococcales</taxon>
        <taxon>Intrasporangiaceae</taxon>
        <taxon>Oryzihumus</taxon>
    </lineage>
</organism>
<reference evidence="2 3" key="1">
    <citation type="submission" date="2019-06" db="EMBL/GenBank/DDBJ databases">
        <title>Sequencing the genomes of 1000 actinobacteria strains.</title>
        <authorList>
            <person name="Klenk H.-P."/>
        </authorList>
    </citation>
    <scope>NUCLEOTIDE SEQUENCE [LARGE SCALE GENOMIC DNA]</scope>
    <source>
        <strain evidence="2 3">DSM 18082</strain>
    </source>
</reference>
<dbReference type="InterPro" id="IPR024078">
    <property type="entry name" value="LmbE-like_dom_sf"/>
</dbReference>
<keyword evidence="3" id="KW-1185">Reference proteome</keyword>